<comment type="caution">
    <text evidence="7">The sequence shown here is derived from an EMBL/GenBank/DDBJ whole genome shotgun (WGS) entry which is preliminary data.</text>
</comment>
<keyword evidence="5 7" id="KW-0418">Kinase</keyword>
<evidence type="ECO:0000313" key="8">
    <source>
        <dbReference type="Proteomes" id="UP000606008"/>
    </source>
</evidence>
<keyword evidence="5 7" id="KW-0808">Transferase</keyword>
<organism evidence="7 8">
    <name type="scientific">Fibrivirga algicola</name>
    <dbReference type="NCBI Taxonomy" id="2950420"/>
    <lineage>
        <taxon>Bacteria</taxon>
        <taxon>Pseudomonadati</taxon>
        <taxon>Bacteroidota</taxon>
        <taxon>Cytophagia</taxon>
        <taxon>Cytophagales</taxon>
        <taxon>Spirosomataceae</taxon>
        <taxon>Fibrivirga</taxon>
    </lineage>
</organism>
<dbReference type="GO" id="GO:0004140">
    <property type="term" value="F:dephospho-CoA kinase activity"/>
    <property type="evidence" value="ECO:0007669"/>
    <property type="project" value="UniProtKB-EC"/>
</dbReference>
<comment type="pathway">
    <text evidence="5">Cofactor biosynthesis; coenzyme A biosynthesis; CoA from (R)-pantothenate: step 5/5.</text>
</comment>
<keyword evidence="2 5" id="KW-0547">Nucleotide-binding</keyword>
<evidence type="ECO:0000256" key="1">
    <source>
        <dbReference type="ARBA" id="ARBA00009018"/>
    </source>
</evidence>
<protein>
    <recommendedName>
        <fullName evidence="5 6">Dephospho-CoA kinase</fullName>
        <ecNumber evidence="5 6">2.7.1.24</ecNumber>
    </recommendedName>
    <alternativeName>
        <fullName evidence="5">Dephosphocoenzyme A kinase</fullName>
    </alternativeName>
</protein>
<evidence type="ECO:0000256" key="4">
    <source>
        <dbReference type="ARBA" id="ARBA00022993"/>
    </source>
</evidence>
<accession>A0ABX0QF19</accession>
<keyword evidence="8" id="KW-1185">Reference proteome</keyword>
<comment type="function">
    <text evidence="5">Catalyzes the phosphorylation of the 3'-hydroxyl group of dephosphocoenzyme A to form coenzyme A.</text>
</comment>
<dbReference type="Proteomes" id="UP000606008">
    <property type="component" value="Unassembled WGS sequence"/>
</dbReference>
<reference evidence="7" key="1">
    <citation type="submission" date="2024-05" db="EMBL/GenBank/DDBJ databases">
        <authorList>
            <person name="Jung D.-H."/>
        </authorList>
    </citation>
    <scope>NUCLEOTIDE SEQUENCE</scope>
    <source>
        <strain evidence="7">JA-25</strain>
    </source>
</reference>
<dbReference type="NCBIfam" id="TIGR00152">
    <property type="entry name" value="dephospho-CoA kinase"/>
    <property type="match status" value="1"/>
</dbReference>
<name>A0ABX0QF19_9BACT</name>
<gene>
    <name evidence="5 7" type="primary">coaE</name>
    <name evidence="7" type="ORF">F7231_11375</name>
</gene>
<keyword evidence="4 5" id="KW-0173">Coenzyme A biosynthesis</keyword>
<evidence type="ECO:0000256" key="3">
    <source>
        <dbReference type="ARBA" id="ARBA00022840"/>
    </source>
</evidence>
<comment type="catalytic activity">
    <reaction evidence="5">
        <text>3'-dephospho-CoA + ATP = ADP + CoA + H(+)</text>
        <dbReference type="Rhea" id="RHEA:18245"/>
        <dbReference type="ChEBI" id="CHEBI:15378"/>
        <dbReference type="ChEBI" id="CHEBI:30616"/>
        <dbReference type="ChEBI" id="CHEBI:57287"/>
        <dbReference type="ChEBI" id="CHEBI:57328"/>
        <dbReference type="ChEBI" id="CHEBI:456216"/>
        <dbReference type="EC" id="2.7.1.24"/>
    </reaction>
</comment>
<dbReference type="PANTHER" id="PTHR10695:SF46">
    <property type="entry name" value="BIFUNCTIONAL COENZYME A SYNTHASE-RELATED"/>
    <property type="match status" value="1"/>
</dbReference>
<sequence length="194" mass="21756">MKKIGVTGGIGAGKSVVCQLFKLLGIPVYEADERAKWLTQHDPILKSAIIRLLGKDAYDVAGRYNRSFVASQVFNNPDRLAALNALVHPRVFADTDRWVRQQSAPYVLKEAALMRAAGDQNDLDAVIVVTAPLSLRVERIRERDPQRSEAEIRAIIDRQITDEARLQLADYVVDNGETRLLIPQVLDLDRQLRS</sequence>
<comment type="similarity">
    <text evidence="1 5">Belongs to the CoaE family.</text>
</comment>
<proteinExistence type="inferred from homology"/>
<evidence type="ECO:0000313" key="7">
    <source>
        <dbReference type="EMBL" id="NID10771.1"/>
    </source>
</evidence>
<dbReference type="InterPro" id="IPR001977">
    <property type="entry name" value="Depp_CoAkinase"/>
</dbReference>
<dbReference type="EMBL" id="WAEL01000004">
    <property type="protein sequence ID" value="NID10771.1"/>
    <property type="molecule type" value="Genomic_DNA"/>
</dbReference>
<dbReference type="RefSeq" id="WP_166691996.1">
    <property type="nucleotide sequence ID" value="NZ_WAEL01000004.1"/>
</dbReference>
<dbReference type="InterPro" id="IPR027417">
    <property type="entry name" value="P-loop_NTPase"/>
</dbReference>
<dbReference type="HAMAP" id="MF_00376">
    <property type="entry name" value="Dephospho_CoA_kinase"/>
    <property type="match status" value="1"/>
</dbReference>
<keyword evidence="5" id="KW-0963">Cytoplasm</keyword>
<evidence type="ECO:0000256" key="6">
    <source>
        <dbReference type="NCBIfam" id="TIGR00152"/>
    </source>
</evidence>
<dbReference type="CDD" id="cd02022">
    <property type="entry name" value="DPCK"/>
    <property type="match status" value="1"/>
</dbReference>
<dbReference type="PROSITE" id="PS51219">
    <property type="entry name" value="DPCK"/>
    <property type="match status" value="1"/>
</dbReference>
<evidence type="ECO:0000256" key="2">
    <source>
        <dbReference type="ARBA" id="ARBA00022741"/>
    </source>
</evidence>
<dbReference type="PANTHER" id="PTHR10695">
    <property type="entry name" value="DEPHOSPHO-COA KINASE-RELATED"/>
    <property type="match status" value="1"/>
</dbReference>
<dbReference type="Pfam" id="PF01121">
    <property type="entry name" value="CoaE"/>
    <property type="match status" value="1"/>
</dbReference>
<evidence type="ECO:0000256" key="5">
    <source>
        <dbReference type="HAMAP-Rule" id="MF_00376"/>
    </source>
</evidence>
<dbReference type="Gene3D" id="3.40.50.300">
    <property type="entry name" value="P-loop containing nucleotide triphosphate hydrolases"/>
    <property type="match status" value="1"/>
</dbReference>
<dbReference type="EC" id="2.7.1.24" evidence="5 6"/>
<comment type="subcellular location">
    <subcellularLocation>
        <location evidence="5">Cytoplasm</location>
    </subcellularLocation>
</comment>
<keyword evidence="3 5" id="KW-0067">ATP-binding</keyword>
<dbReference type="SUPFAM" id="SSF52540">
    <property type="entry name" value="P-loop containing nucleoside triphosphate hydrolases"/>
    <property type="match status" value="1"/>
</dbReference>
<feature type="binding site" evidence="5">
    <location>
        <begin position="11"/>
        <end position="16"/>
    </location>
    <ligand>
        <name>ATP</name>
        <dbReference type="ChEBI" id="CHEBI:30616"/>
    </ligand>
</feature>